<dbReference type="GO" id="GO:0005634">
    <property type="term" value="C:nucleus"/>
    <property type="evidence" value="ECO:0007669"/>
    <property type="project" value="UniProtKB-SubCell"/>
</dbReference>
<evidence type="ECO:0000256" key="6">
    <source>
        <dbReference type="ARBA" id="ARBA00023015"/>
    </source>
</evidence>
<keyword evidence="8" id="KW-0804">Transcription</keyword>
<comment type="subunit">
    <text evidence="2">Homodimer.</text>
</comment>
<dbReference type="EMBL" id="PGCJ01001028">
    <property type="protein sequence ID" value="PLW11215.1"/>
    <property type="molecule type" value="Genomic_DNA"/>
</dbReference>
<evidence type="ECO:0000313" key="14">
    <source>
        <dbReference type="Proteomes" id="UP000235388"/>
    </source>
</evidence>
<protein>
    <recommendedName>
        <fullName evidence="12">BED-type domain-containing protein</fullName>
    </recommendedName>
</protein>
<dbReference type="PANTHER" id="PTHR46481">
    <property type="entry name" value="ZINC FINGER BED DOMAIN-CONTAINING PROTEIN 4"/>
    <property type="match status" value="1"/>
</dbReference>
<evidence type="ECO:0000256" key="3">
    <source>
        <dbReference type="ARBA" id="ARBA00022723"/>
    </source>
</evidence>
<dbReference type="PROSITE" id="PS50808">
    <property type="entry name" value="ZF_BED"/>
    <property type="match status" value="1"/>
</dbReference>
<comment type="subcellular location">
    <subcellularLocation>
        <location evidence="1">Nucleus</location>
    </subcellularLocation>
</comment>
<evidence type="ECO:0000256" key="4">
    <source>
        <dbReference type="ARBA" id="ARBA00022771"/>
    </source>
</evidence>
<dbReference type="Pfam" id="PF14372">
    <property type="entry name" value="hAT-like_RNase-H"/>
    <property type="match status" value="1"/>
</dbReference>
<reference evidence="13 14" key="1">
    <citation type="submission" date="2017-11" db="EMBL/GenBank/DDBJ databases">
        <title>De novo assembly and phasing of dikaryotic genomes from two isolates of Puccinia coronata f. sp. avenae, the causal agent of oat crown rust.</title>
        <authorList>
            <person name="Miller M.E."/>
            <person name="Zhang Y."/>
            <person name="Omidvar V."/>
            <person name="Sperschneider J."/>
            <person name="Schwessinger B."/>
            <person name="Raley C."/>
            <person name="Palmer J.M."/>
            <person name="Garnica D."/>
            <person name="Upadhyaya N."/>
            <person name="Rathjen J."/>
            <person name="Taylor J.M."/>
            <person name="Park R.F."/>
            <person name="Dodds P.N."/>
            <person name="Hirsch C.D."/>
            <person name="Kianian S.F."/>
            <person name="Figueroa M."/>
        </authorList>
    </citation>
    <scope>NUCLEOTIDE SEQUENCE [LARGE SCALE GENOMIC DNA]</scope>
    <source>
        <strain evidence="13">12NC29</strain>
    </source>
</reference>
<keyword evidence="14" id="KW-1185">Reference proteome</keyword>
<comment type="caution">
    <text evidence="13">The sequence shown here is derived from an EMBL/GenBank/DDBJ whole genome shotgun (WGS) entry which is preliminary data.</text>
</comment>
<dbReference type="AlphaFoldDB" id="A0A2N5SDG6"/>
<evidence type="ECO:0000259" key="12">
    <source>
        <dbReference type="PROSITE" id="PS50808"/>
    </source>
</evidence>
<keyword evidence="4 10" id="KW-0863">Zinc-finger</keyword>
<evidence type="ECO:0000256" key="11">
    <source>
        <dbReference type="SAM" id="MobiDB-lite"/>
    </source>
</evidence>
<dbReference type="InterPro" id="IPR008906">
    <property type="entry name" value="HATC_C_dom"/>
</dbReference>
<evidence type="ECO:0000256" key="10">
    <source>
        <dbReference type="PROSITE-ProRule" id="PRU00027"/>
    </source>
</evidence>
<dbReference type="Proteomes" id="UP000235388">
    <property type="component" value="Unassembled WGS sequence"/>
</dbReference>
<dbReference type="InterPro" id="IPR003656">
    <property type="entry name" value="Znf_BED"/>
</dbReference>
<name>A0A2N5SDG6_9BASI</name>
<dbReference type="OrthoDB" id="3270175at2759"/>
<feature type="domain" description="BED-type" evidence="12">
    <location>
        <begin position="46"/>
        <end position="101"/>
    </location>
</feature>
<keyword evidence="9" id="KW-0539">Nucleus</keyword>
<organism evidence="13 14">
    <name type="scientific">Puccinia coronata f. sp. avenae</name>
    <dbReference type="NCBI Taxonomy" id="200324"/>
    <lineage>
        <taxon>Eukaryota</taxon>
        <taxon>Fungi</taxon>
        <taxon>Dikarya</taxon>
        <taxon>Basidiomycota</taxon>
        <taxon>Pucciniomycotina</taxon>
        <taxon>Pucciniomycetes</taxon>
        <taxon>Pucciniales</taxon>
        <taxon>Pucciniaceae</taxon>
        <taxon>Puccinia</taxon>
    </lineage>
</organism>
<keyword evidence="6" id="KW-0805">Transcription regulation</keyword>
<dbReference type="Pfam" id="PF05699">
    <property type="entry name" value="Dimer_Tnp_hAT"/>
    <property type="match status" value="1"/>
</dbReference>
<evidence type="ECO:0000313" key="13">
    <source>
        <dbReference type="EMBL" id="PLW11215.1"/>
    </source>
</evidence>
<evidence type="ECO:0000256" key="2">
    <source>
        <dbReference type="ARBA" id="ARBA00011738"/>
    </source>
</evidence>
<dbReference type="InterPro" id="IPR052035">
    <property type="entry name" value="ZnF_BED_domain_contain"/>
</dbReference>
<evidence type="ECO:0000256" key="9">
    <source>
        <dbReference type="ARBA" id="ARBA00023242"/>
    </source>
</evidence>
<feature type="region of interest" description="Disordered" evidence="11">
    <location>
        <begin position="1"/>
        <end position="41"/>
    </location>
</feature>
<keyword evidence="5" id="KW-0862">Zinc</keyword>
<dbReference type="SMART" id="SM00614">
    <property type="entry name" value="ZnF_BED"/>
    <property type="match status" value="1"/>
</dbReference>
<dbReference type="GO" id="GO:0009791">
    <property type="term" value="P:post-embryonic development"/>
    <property type="evidence" value="ECO:0007669"/>
    <property type="project" value="UniProtKB-ARBA"/>
</dbReference>
<dbReference type="PANTHER" id="PTHR46481:SF10">
    <property type="entry name" value="ZINC FINGER BED DOMAIN-CONTAINING PROTEIN 39"/>
    <property type="match status" value="1"/>
</dbReference>
<dbReference type="SUPFAM" id="SSF53098">
    <property type="entry name" value="Ribonuclease H-like"/>
    <property type="match status" value="1"/>
</dbReference>
<dbReference type="InterPro" id="IPR036236">
    <property type="entry name" value="Znf_C2H2_sf"/>
</dbReference>
<dbReference type="GO" id="GO:0008270">
    <property type="term" value="F:zinc ion binding"/>
    <property type="evidence" value="ECO:0007669"/>
    <property type="project" value="UniProtKB-KW"/>
</dbReference>
<dbReference type="InterPro" id="IPR012337">
    <property type="entry name" value="RNaseH-like_sf"/>
</dbReference>
<evidence type="ECO:0000256" key="8">
    <source>
        <dbReference type="ARBA" id="ARBA00023163"/>
    </source>
</evidence>
<evidence type="ECO:0000256" key="1">
    <source>
        <dbReference type="ARBA" id="ARBA00004123"/>
    </source>
</evidence>
<keyword evidence="7" id="KW-0238">DNA-binding</keyword>
<dbReference type="GO" id="GO:0003677">
    <property type="term" value="F:DNA binding"/>
    <property type="evidence" value="ECO:0007669"/>
    <property type="project" value="UniProtKB-KW"/>
</dbReference>
<keyword evidence="3" id="KW-0479">Metal-binding</keyword>
<dbReference type="Pfam" id="PF02892">
    <property type="entry name" value="zf-BED"/>
    <property type="match status" value="1"/>
</dbReference>
<dbReference type="InterPro" id="IPR025525">
    <property type="entry name" value="hAT-like_transposase_RNase-H"/>
</dbReference>
<dbReference type="SUPFAM" id="SSF57667">
    <property type="entry name" value="beta-beta-alpha zinc fingers"/>
    <property type="match status" value="1"/>
</dbReference>
<accession>A0A2N5SDG6</accession>
<gene>
    <name evidence="13" type="ORF">PCANC_21244</name>
</gene>
<dbReference type="STRING" id="200324.A0A2N5SDG6"/>
<evidence type="ECO:0000256" key="7">
    <source>
        <dbReference type="ARBA" id="ARBA00023125"/>
    </source>
</evidence>
<dbReference type="GO" id="GO:0046983">
    <property type="term" value="F:protein dimerization activity"/>
    <property type="evidence" value="ECO:0007669"/>
    <property type="project" value="InterPro"/>
</dbReference>
<proteinExistence type="predicted"/>
<evidence type="ECO:0000256" key="5">
    <source>
        <dbReference type="ARBA" id="ARBA00022833"/>
    </source>
</evidence>
<sequence>MVSKSTSTGPMPAPPPTVIDDSTDSTKKADSAGITTSELPATKKRKTTSDIWIHFTKDKEGSKDPKAVCDSCKSQLLGKTSSGTQHLWRHLERCKAFQSSSRSSKQSLLVATKGSMNQTTWQFSEKKTRELLSKMVAAHNYPFRMVEHKYFKLFVASLQPNYKLKTRFTVKEDCMNLFQSMKVDLLKEISQAKRLALTTDLWSSRDANGYMVITAHFINASWKLIKHVISFKELPTPHTGVAIADQLLQSLVEWKSITKCSFITLDNTSSNNVAAPRFRSIVSDRSPLGLEADGKYFHVRCAAHVINLIVKDGFSKMLDAIEKLRRSVKYIKISQARLQLFQMSMNTSNIRLNYLPSKDVATQWNSTFLMIKSGLPFRPAFQDFATLDSHYVDCPSPEERSQLAEMKDFLAIFYKSTVDLSASKYPTSHMIFKIMKNIEHHLLASRKSPNDHISSIVEPMLMKFYKYWEEMKVFAAVVHVFDPRSKMLYVEFKLRDKAESQEVAAVEIENVHTALYSWYKQYITDSESEKQNQKSKNIDQNNDIICTGEVEDDDTQAFRQHLARTKGIGSTSAPTGELDLYLQEHNLEVPPKSNFDLLEWWKVNALRFPTLSQMARTALMMPATSVELESAFSASGQVLDDFRMSLNPDTLEALICTQDWLNADNTDGDDKYDDV</sequence>